<keyword evidence="1" id="KW-0812">Transmembrane</keyword>
<name>A0A2S6H3E1_9GAMM</name>
<proteinExistence type="predicted"/>
<feature type="transmembrane region" description="Helical" evidence="1">
    <location>
        <begin position="9"/>
        <end position="28"/>
    </location>
</feature>
<keyword evidence="3" id="KW-1185">Reference proteome</keyword>
<dbReference type="AlphaFoldDB" id="A0A2S6H3E1"/>
<feature type="transmembrane region" description="Helical" evidence="1">
    <location>
        <begin position="48"/>
        <end position="69"/>
    </location>
</feature>
<keyword evidence="1" id="KW-0472">Membrane</keyword>
<feature type="transmembrane region" description="Helical" evidence="1">
    <location>
        <begin position="100"/>
        <end position="117"/>
    </location>
</feature>
<accession>A0A2S6H3E1</accession>
<dbReference type="Proteomes" id="UP000238071">
    <property type="component" value="Unassembled WGS sequence"/>
</dbReference>
<reference evidence="2 3" key="1">
    <citation type="submission" date="2018-02" db="EMBL/GenBank/DDBJ databases">
        <title>Subsurface microbial communities from deep shales in Ohio and West Virginia, USA.</title>
        <authorList>
            <person name="Wrighton K."/>
        </authorList>
    </citation>
    <scope>NUCLEOTIDE SEQUENCE [LARGE SCALE GENOMIC DNA]</scope>
    <source>
        <strain evidence="2 3">OWC-G53F</strain>
    </source>
</reference>
<dbReference type="OrthoDB" id="5571363at2"/>
<protein>
    <submittedName>
        <fullName evidence="2">Uncharacterized protein</fullName>
    </submittedName>
</protein>
<dbReference type="EMBL" id="PTIY01000005">
    <property type="protein sequence ID" value="PPK71951.1"/>
    <property type="molecule type" value="Genomic_DNA"/>
</dbReference>
<organism evidence="2 3">
    <name type="scientific">Methylobacter tundripaludum</name>
    <dbReference type="NCBI Taxonomy" id="173365"/>
    <lineage>
        <taxon>Bacteria</taxon>
        <taxon>Pseudomonadati</taxon>
        <taxon>Pseudomonadota</taxon>
        <taxon>Gammaproteobacteria</taxon>
        <taxon>Methylococcales</taxon>
        <taxon>Methylococcaceae</taxon>
        <taxon>Methylobacter</taxon>
    </lineage>
</organism>
<feature type="transmembrane region" description="Helical" evidence="1">
    <location>
        <begin position="76"/>
        <end position="94"/>
    </location>
</feature>
<keyword evidence="1" id="KW-1133">Transmembrane helix</keyword>
<evidence type="ECO:0000313" key="2">
    <source>
        <dbReference type="EMBL" id="PPK71951.1"/>
    </source>
</evidence>
<evidence type="ECO:0000256" key="1">
    <source>
        <dbReference type="SAM" id="Phobius"/>
    </source>
</evidence>
<sequence>MQYKHNNRLAAKVLIAGAAIAILSYLFYPGAGQLGVMLNGDAVAEPLVRFAAVPTFLLVMIITGILMVLLFLGVGVFMLLCAIFVALTGVFIMAPSFWPVLVIIVLMIASMIAGNGNKG</sequence>
<gene>
    <name evidence="2" type="ORF">B0F88_10563</name>
</gene>
<comment type="caution">
    <text evidence="2">The sequence shown here is derived from an EMBL/GenBank/DDBJ whole genome shotgun (WGS) entry which is preliminary data.</text>
</comment>
<dbReference type="RefSeq" id="WP_104423342.1">
    <property type="nucleotide sequence ID" value="NZ_PTIY01000005.1"/>
</dbReference>
<evidence type="ECO:0000313" key="3">
    <source>
        <dbReference type="Proteomes" id="UP000238071"/>
    </source>
</evidence>